<feature type="region of interest" description="Disordered" evidence="1">
    <location>
        <begin position="1"/>
        <end position="87"/>
    </location>
</feature>
<sequence>MEDNKNLSEETTKVDTEVKDDEVLNNGVSEDSDANNENVNDVEFTDTKKPEETPAKKVEEDKSQKTTTQDNSENARRRREAERQQELKRARYDAIKEAVDGVNPYTNKPIVDDLDVEEYLTMKEIKKQGGDPLADYSQYSKDKLKAEAQAEAESKKKQEEQEEWFENDYKDFKTKHPEVNLEELGKDNAFRAYAENLVGKKHMSEIYDNYRELVSRVKQEQSDKQARQVANAKATPGSLTSSESDDNEFFTIEQVKQMSQEEVHKNYEKIQKSMSKWAYK</sequence>
<evidence type="ECO:0000313" key="2">
    <source>
        <dbReference type="EMBL" id="DAD87053.1"/>
    </source>
</evidence>
<feature type="compositionally biased region" description="Basic and acidic residues" evidence="1">
    <location>
        <begin position="1"/>
        <end position="17"/>
    </location>
</feature>
<accession>A0A8S5MXC1</accession>
<proteinExistence type="predicted"/>
<dbReference type="EMBL" id="BK015012">
    <property type="protein sequence ID" value="DAD87053.1"/>
    <property type="molecule type" value="Genomic_DNA"/>
</dbReference>
<feature type="compositionally biased region" description="Basic and acidic residues" evidence="1">
    <location>
        <begin position="45"/>
        <end position="64"/>
    </location>
</feature>
<feature type="compositionally biased region" description="Basic and acidic residues" evidence="1">
    <location>
        <begin position="140"/>
        <end position="159"/>
    </location>
</feature>
<feature type="region of interest" description="Disordered" evidence="1">
    <location>
        <begin position="218"/>
        <end position="248"/>
    </location>
</feature>
<reference evidence="2" key="1">
    <citation type="journal article" date="2021" name="Proc. Natl. Acad. Sci. U.S.A.">
        <title>A Catalog of Tens of Thousands of Viruses from Human Metagenomes Reveals Hidden Associations with Chronic Diseases.</title>
        <authorList>
            <person name="Tisza M.J."/>
            <person name="Buck C.B."/>
        </authorList>
    </citation>
    <scope>NUCLEOTIDE SEQUENCE</scope>
    <source>
        <strain evidence="2">CtRRy11</strain>
    </source>
</reference>
<name>A0A8S5MXC1_9CAUD</name>
<feature type="compositionally biased region" description="Basic and acidic residues" evidence="1">
    <location>
        <begin position="73"/>
        <end position="87"/>
    </location>
</feature>
<feature type="region of interest" description="Disordered" evidence="1">
    <location>
        <begin position="127"/>
        <end position="163"/>
    </location>
</feature>
<organism evidence="2">
    <name type="scientific">Myoviridae sp. ctRRy11</name>
    <dbReference type="NCBI Taxonomy" id="2826651"/>
    <lineage>
        <taxon>Viruses</taxon>
        <taxon>Duplodnaviria</taxon>
        <taxon>Heunggongvirae</taxon>
        <taxon>Uroviricota</taxon>
        <taxon>Caudoviricetes</taxon>
    </lineage>
</organism>
<evidence type="ECO:0000256" key="1">
    <source>
        <dbReference type="SAM" id="MobiDB-lite"/>
    </source>
</evidence>
<protein>
    <submittedName>
        <fullName evidence="2">Uncharacterized protein</fullName>
    </submittedName>
</protein>